<gene>
    <name evidence="1" type="ORF">JRO89_XS06G0142900</name>
</gene>
<dbReference type="Gene3D" id="1.10.3460.10">
    <property type="entry name" value="Chlorophyll a/b binding protein domain"/>
    <property type="match status" value="1"/>
</dbReference>
<organism evidence="1 2">
    <name type="scientific">Xanthoceras sorbifolium</name>
    <dbReference type="NCBI Taxonomy" id="99658"/>
    <lineage>
        <taxon>Eukaryota</taxon>
        <taxon>Viridiplantae</taxon>
        <taxon>Streptophyta</taxon>
        <taxon>Embryophyta</taxon>
        <taxon>Tracheophyta</taxon>
        <taxon>Spermatophyta</taxon>
        <taxon>Magnoliopsida</taxon>
        <taxon>eudicotyledons</taxon>
        <taxon>Gunneridae</taxon>
        <taxon>Pentapetalae</taxon>
        <taxon>rosids</taxon>
        <taxon>malvids</taxon>
        <taxon>Sapindales</taxon>
        <taxon>Sapindaceae</taxon>
        <taxon>Xanthoceroideae</taxon>
        <taxon>Xanthoceras</taxon>
    </lineage>
</organism>
<comment type="caution">
    <text evidence="1">The sequence shown here is derived from an EMBL/GenBank/DDBJ whole genome shotgun (WGS) entry which is preliminary data.</text>
</comment>
<dbReference type="PANTHER" id="PTHR37752">
    <property type="entry name" value="OS02G0610700 PROTEIN"/>
    <property type="match status" value="1"/>
</dbReference>
<dbReference type="EMBL" id="JAFEMO010000006">
    <property type="protein sequence ID" value="KAH7569313.1"/>
    <property type="molecule type" value="Genomic_DNA"/>
</dbReference>
<dbReference type="InterPro" id="IPR053091">
    <property type="entry name" value="PSII_Assembly/Photoprotect-Rel"/>
</dbReference>
<name>A0ABQ8HY80_9ROSI</name>
<dbReference type="SUPFAM" id="SSF103511">
    <property type="entry name" value="Chlorophyll a-b binding protein"/>
    <property type="match status" value="1"/>
</dbReference>
<dbReference type="PANTHER" id="PTHR37752:SF1">
    <property type="entry name" value="OS02G0610700 PROTEIN"/>
    <property type="match status" value="1"/>
</dbReference>
<reference evidence="1 2" key="1">
    <citation type="submission" date="2021-02" db="EMBL/GenBank/DDBJ databases">
        <title>Plant Genome Project.</title>
        <authorList>
            <person name="Zhang R.-G."/>
        </authorList>
    </citation>
    <scope>NUCLEOTIDE SEQUENCE [LARGE SCALE GENOMIC DNA]</scope>
    <source>
        <tissue evidence="1">Leaves</tissue>
    </source>
</reference>
<proteinExistence type="predicted"/>
<sequence>MLSSSQSVNGYGALLFSSPHPFHHYRSATIYRRGLRRDQGCRVASRSNSQAFQVVATSNVSPKDRNSSKEVIMVDPLEAKRLAAKQLQEIKAKEKFKRRRQIEAINGAWAMIGLTVGLVIEGQTGKNILAQLADYLSAVVNFFMR</sequence>
<keyword evidence="2" id="KW-1185">Reference proteome</keyword>
<protein>
    <submittedName>
        <fullName evidence="1">Uncharacterized protein</fullName>
    </submittedName>
</protein>
<dbReference type="Proteomes" id="UP000827721">
    <property type="component" value="Unassembled WGS sequence"/>
</dbReference>
<evidence type="ECO:0000313" key="2">
    <source>
        <dbReference type="Proteomes" id="UP000827721"/>
    </source>
</evidence>
<accession>A0ABQ8HY80</accession>
<evidence type="ECO:0000313" key="1">
    <source>
        <dbReference type="EMBL" id="KAH7569313.1"/>
    </source>
</evidence>